<proteinExistence type="predicted"/>
<accession>A0ABY3E6A6</accession>
<protein>
    <submittedName>
        <fullName evidence="1">Uncharacterized protein</fullName>
    </submittedName>
</protein>
<evidence type="ECO:0000313" key="2">
    <source>
        <dbReference type="Proteomes" id="UP000320747"/>
    </source>
</evidence>
<name>A0ABY3E6A6_9CORY</name>
<evidence type="ECO:0000313" key="1">
    <source>
        <dbReference type="EMBL" id="TSJ75353.1"/>
    </source>
</evidence>
<reference evidence="1 2" key="1">
    <citation type="submission" date="2019-07" db="EMBL/GenBank/DDBJ databases">
        <title>Draft genome of Corynebacterium godavarianum and other related strains.</title>
        <authorList>
            <person name="Bernier A.-M."/>
            <person name="Bernard K."/>
        </authorList>
    </citation>
    <scope>NUCLEOTIDE SEQUENCE [LARGE SCALE GENOMIC DNA]</scope>
    <source>
        <strain evidence="1 2">LMG 29598</strain>
    </source>
</reference>
<sequence>MEKGFAKAVGSKSKGFTPYYLTSGKLQDIERGEIEIIGRNGDGSVEVRRSKGLKTVMEGVRKFVCEALI</sequence>
<dbReference type="Proteomes" id="UP000320747">
    <property type="component" value="Unassembled WGS sequence"/>
</dbReference>
<keyword evidence="2" id="KW-1185">Reference proteome</keyword>
<comment type="caution">
    <text evidence="1">The sequence shown here is derived from an EMBL/GenBank/DDBJ whole genome shotgun (WGS) entry which is preliminary data.</text>
</comment>
<dbReference type="EMBL" id="VMHH01000002">
    <property type="protein sequence ID" value="TSJ75353.1"/>
    <property type="molecule type" value="Genomic_DNA"/>
</dbReference>
<dbReference type="RefSeq" id="WP_154878610.1">
    <property type="nucleotide sequence ID" value="NZ_JAADJX010000001.1"/>
</dbReference>
<gene>
    <name evidence="1" type="ORF">FPH17_02725</name>
</gene>
<organism evidence="1 2">
    <name type="scientific">Corynebacterium godavarianum</name>
    <dbReference type="NCBI Taxonomy" id="2054421"/>
    <lineage>
        <taxon>Bacteria</taxon>
        <taxon>Bacillati</taxon>
        <taxon>Actinomycetota</taxon>
        <taxon>Actinomycetes</taxon>
        <taxon>Mycobacteriales</taxon>
        <taxon>Corynebacteriaceae</taxon>
        <taxon>Corynebacterium</taxon>
    </lineage>
</organism>